<dbReference type="AlphaFoldDB" id="A0A3S4R0K9"/>
<dbReference type="InterPro" id="IPR004245">
    <property type="entry name" value="DUF229"/>
</dbReference>
<dbReference type="PANTHER" id="PTHR10974:SF1">
    <property type="entry name" value="FI08016P-RELATED"/>
    <property type="match status" value="1"/>
</dbReference>
<gene>
    <name evidence="1" type="ORF">B4U79_15048</name>
</gene>
<accession>A0A3S4R0K9</accession>
<dbReference type="CDD" id="cd16021">
    <property type="entry name" value="ALP_like"/>
    <property type="match status" value="1"/>
</dbReference>
<organism evidence="1 2">
    <name type="scientific">Dinothrombium tinctorium</name>
    <dbReference type="NCBI Taxonomy" id="1965070"/>
    <lineage>
        <taxon>Eukaryota</taxon>
        <taxon>Metazoa</taxon>
        <taxon>Ecdysozoa</taxon>
        <taxon>Arthropoda</taxon>
        <taxon>Chelicerata</taxon>
        <taxon>Arachnida</taxon>
        <taxon>Acari</taxon>
        <taxon>Acariformes</taxon>
        <taxon>Trombidiformes</taxon>
        <taxon>Prostigmata</taxon>
        <taxon>Anystina</taxon>
        <taxon>Parasitengona</taxon>
        <taxon>Trombidioidea</taxon>
        <taxon>Trombidiidae</taxon>
        <taxon>Dinothrombium</taxon>
    </lineage>
</organism>
<sequence>MNAMKAKCVLPLNINPFDDFVKPYLSKQKTLKCSKRDELTYVDYEKGILKLSEVVKNKYSCFYSWIHRGSNDQSILHTTPIRIPKSGIKFSTKNYVANVSCYKNVANGSKIHIYKNTHLWIPDFSITNANGPSVFILVIESLSYNSFIRFMNKTNEAMKKLKHFSILRGLTKVASNSFPNSMALIAGKAVEGRTSRAMNDYWDKKLDYIWDKFKAKGYVTGFVEDFVKIGLFDYQRKGFKSAPTDFFPRPFWLQMFLKGWNLYDSMLNVKQYCFDDHGPRVEIFLNHLLQFVKKMQLRKQSYFMYAFYSQMTHEDFNNFRLVDSFVADFFLKMASHLSDTVLIFMGDHGPRFGPMTDTPLGYLESRLPMFAIRVPENLHEKFPHLRKVLQLNEKRLLSYFDINKLLIDTAMGDFSYIKTPNLTSINPWRQIVPPQRTCKDARIPKVFCVCNGIVGRHTDIGWHHTHAEKALIKQVNSWLSGDCSPLQPHKITFLEQIMPRKNESLSLVERLNISVSVKNSNLKITAMMKRTAKNLKSPWNKWSIDSEFTNVFQLKSKVINEFCTPKNTKNGNDKRGTKNN</sequence>
<dbReference type="FunFam" id="3.40.720.10:FF:000017">
    <property type="entry name" value="Predicted protein"/>
    <property type="match status" value="1"/>
</dbReference>
<keyword evidence="2" id="KW-1185">Reference proteome</keyword>
<dbReference type="EMBL" id="NCKU01002230">
    <property type="protein sequence ID" value="RWS10085.1"/>
    <property type="molecule type" value="Genomic_DNA"/>
</dbReference>
<evidence type="ECO:0000313" key="1">
    <source>
        <dbReference type="EMBL" id="RWS10085.1"/>
    </source>
</evidence>
<dbReference type="Gene3D" id="3.40.720.10">
    <property type="entry name" value="Alkaline Phosphatase, subunit A"/>
    <property type="match status" value="1"/>
</dbReference>
<evidence type="ECO:0000313" key="2">
    <source>
        <dbReference type="Proteomes" id="UP000285301"/>
    </source>
</evidence>
<dbReference type="STRING" id="1965070.A0A3S4R0K9"/>
<dbReference type="GO" id="GO:0005615">
    <property type="term" value="C:extracellular space"/>
    <property type="evidence" value="ECO:0007669"/>
    <property type="project" value="TreeGrafter"/>
</dbReference>
<protein>
    <submittedName>
        <fullName evidence="1">Uncharacterized protein</fullName>
    </submittedName>
</protein>
<dbReference type="Pfam" id="PF02995">
    <property type="entry name" value="DUF229"/>
    <property type="match status" value="1"/>
</dbReference>
<comment type="caution">
    <text evidence="1">The sequence shown here is derived from an EMBL/GenBank/DDBJ whole genome shotgun (WGS) entry which is preliminary data.</text>
</comment>
<dbReference type="Proteomes" id="UP000285301">
    <property type="component" value="Unassembled WGS sequence"/>
</dbReference>
<name>A0A3S4R0K9_9ACAR</name>
<proteinExistence type="predicted"/>
<reference evidence="1 2" key="1">
    <citation type="journal article" date="2018" name="Gigascience">
        <title>Genomes of trombidid mites reveal novel predicted allergens and laterally-transferred genes associated with secondary metabolism.</title>
        <authorList>
            <person name="Dong X."/>
            <person name="Chaisiri K."/>
            <person name="Xia D."/>
            <person name="Armstrong S.D."/>
            <person name="Fang Y."/>
            <person name="Donnelly M.J."/>
            <person name="Kadowaki T."/>
            <person name="McGarry J.W."/>
            <person name="Darby A.C."/>
            <person name="Makepeace B.L."/>
        </authorList>
    </citation>
    <scope>NUCLEOTIDE SEQUENCE [LARGE SCALE GENOMIC DNA]</scope>
    <source>
        <strain evidence="1">UoL-WK</strain>
    </source>
</reference>
<dbReference type="InterPro" id="IPR017850">
    <property type="entry name" value="Alkaline_phosphatase_core_sf"/>
</dbReference>
<dbReference type="SUPFAM" id="SSF53649">
    <property type="entry name" value="Alkaline phosphatase-like"/>
    <property type="match status" value="1"/>
</dbReference>
<dbReference type="PANTHER" id="PTHR10974">
    <property type="entry name" value="FI08016P-RELATED"/>
    <property type="match status" value="1"/>
</dbReference>
<dbReference type="OrthoDB" id="6412187at2759"/>